<organism evidence="11 12">
    <name type="scientific">Tieghemostelium lacteum</name>
    <name type="common">Slime mold</name>
    <name type="synonym">Dictyostelium lacteum</name>
    <dbReference type="NCBI Taxonomy" id="361077"/>
    <lineage>
        <taxon>Eukaryota</taxon>
        <taxon>Amoebozoa</taxon>
        <taxon>Evosea</taxon>
        <taxon>Eumycetozoa</taxon>
        <taxon>Dictyostelia</taxon>
        <taxon>Dictyosteliales</taxon>
        <taxon>Raperosteliaceae</taxon>
        <taxon>Tieghemostelium</taxon>
    </lineage>
</organism>
<keyword evidence="7 10" id="KW-1133">Transmembrane helix</keyword>
<evidence type="ECO:0000256" key="4">
    <source>
        <dbReference type="ARBA" id="ARBA00022502"/>
    </source>
</evidence>
<comment type="pathway">
    <text evidence="2">Glycolipid biosynthesis; glycosylphosphatidylinositol-anchor biosynthesis.</text>
</comment>
<evidence type="ECO:0000313" key="12">
    <source>
        <dbReference type="Proteomes" id="UP000076078"/>
    </source>
</evidence>
<keyword evidence="4" id="KW-0337">GPI-anchor biosynthesis</keyword>
<dbReference type="Proteomes" id="UP000076078">
    <property type="component" value="Unassembled WGS sequence"/>
</dbReference>
<dbReference type="Pfam" id="PF10510">
    <property type="entry name" value="PIG-S"/>
    <property type="match status" value="1"/>
</dbReference>
<proteinExistence type="inferred from homology"/>
<dbReference type="STRING" id="361077.A0A151Z792"/>
<comment type="subcellular location">
    <subcellularLocation>
        <location evidence="1">Endoplasmic reticulum membrane</location>
        <topology evidence="1">Multi-pass membrane protein</topology>
    </subcellularLocation>
</comment>
<dbReference type="PANTHER" id="PTHR21072">
    <property type="entry name" value="GPI TRANSAMIDASE COMPONENT PIG-S"/>
    <property type="match status" value="1"/>
</dbReference>
<evidence type="ECO:0000256" key="1">
    <source>
        <dbReference type="ARBA" id="ARBA00004477"/>
    </source>
</evidence>
<dbReference type="FunCoup" id="A0A151Z792">
    <property type="interactions" value="625"/>
</dbReference>
<protein>
    <submittedName>
        <fullName evidence="11">Phosphatidylinositol glycan</fullName>
    </submittedName>
</protein>
<dbReference type="GO" id="GO:0042765">
    <property type="term" value="C:GPI-anchor transamidase complex"/>
    <property type="evidence" value="ECO:0007669"/>
    <property type="project" value="InterPro"/>
</dbReference>
<dbReference type="GO" id="GO:0016255">
    <property type="term" value="P:attachment of GPI anchor to protein"/>
    <property type="evidence" value="ECO:0007669"/>
    <property type="project" value="InterPro"/>
</dbReference>
<dbReference type="EMBL" id="LODT01000039">
    <property type="protein sequence ID" value="KYQ89829.1"/>
    <property type="molecule type" value="Genomic_DNA"/>
</dbReference>
<sequence>MGYKRISIVLSFVILFVMGIPVWWNTTNTYRSNVDFSKITTFRNETSTLIWPQFREFLKQTSQIDHDKQIKSSTEYCLSFTLLNSNPEYIIPKWNFPYLSNKYIQPFINEIKDIANFTIQSKISHYANLLRVPTFDKQTQSFNIPSERLSEYINPNEWRLETTSTNQPTLNFIVYIPDKTLSPLNIIQQKDKIMHSFLIPQYGGVIIHNVNNNNINSSNTDSNTIQEIDTTLQLESEMITFIYQLKELLGITQSSKKTSKQILDSKSVEKITPNEIESAIKRYTAENINISISTLYSLSALIESLPNMLVLDNIRDLVDLSIDSLDKAHQSIINQDYKQALYYSKIALKSSESAFFDKNMLSLLYFPDEHKYAVYTPLFVPVCFPILAGIFQEYKHRMSKRKLKKE</sequence>
<dbReference type="AlphaFoldDB" id="A0A151Z792"/>
<evidence type="ECO:0000313" key="11">
    <source>
        <dbReference type="EMBL" id="KYQ89829.1"/>
    </source>
</evidence>
<name>A0A151Z792_TIELA</name>
<feature type="transmembrane region" description="Helical" evidence="10">
    <location>
        <begin position="7"/>
        <end position="24"/>
    </location>
</feature>
<evidence type="ECO:0000256" key="6">
    <source>
        <dbReference type="ARBA" id="ARBA00022824"/>
    </source>
</evidence>
<dbReference type="GO" id="GO:0006506">
    <property type="term" value="P:GPI anchor biosynthetic process"/>
    <property type="evidence" value="ECO:0007669"/>
    <property type="project" value="UniProtKB-UniPathway"/>
</dbReference>
<evidence type="ECO:0000256" key="2">
    <source>
        <dbReference type="ARBA" id="ARBA00004687"/>
    </source>
</evidence>
<dbReference type="OMA" id="VPVCFPI"/>
<comment type="similarity">
    <text evidence="3">Belongs to the PIGS family.</text>
</comment>
<feature type="transmembrane region" description="Helical" evidence="10">
    <location>
        <begin position="372"/>
        <end position="391"/>
    </location>
</feature>
<evidence type="ECO:0000256" key="10">
    <source>
        <dbReference type="SAM" id="Phobius"/>
    </source>
</evidence>
<evidence type="ECO:0000256" key="7">
    <source>
        <dbReference type="ARBA" id="ARBA00022989"/>
    </source>
</evidence>
<evidence type="ECO:0000256" key="5">
    <source>
        <dbReference type="ARBA" id="ARBA00022692"/>
    </source>
</evidence>
<keyword evidence="8 10" id="KW-0472">Membrane</keyword>
<evidence type="ECO:0000256" key="9">
    <source>
        <dbReference type="ARBA" id="ARBA00023180"/>
    </source>
</evidence>
<dbReference type="InParanoid" id="A0A151Z792"/>
<keyword evidence="6" id="KW-0256">Endoplasmic reticulum</keyword>
<accession>A0A151Z792</accession>
<keyword evidence="5 10" id="KW-0812">Transmembrane</keyword>
<reference evidence="11 12" key="1">
    <citation type="submission" date="2015-12" db="EMBL/GenBank/DDBJ databases">
        <title>Dictyostelia acquired genes for synthesis and detection of signals that induce cell-type specialization by lateral gene transfer from prokaryotes.</title>
        <authorList>
            <person name="Gloeckner G."/>
            <person name="Schaap P."/>
        </authorList>
    </citation>
    <scope>NUCLEOTIDE SEQUENCE [LARGE SCALE GENOMIC DNA]</scope>
    <source>
        <strain evidence="11 12">TK</strain>
    </source>
</reference>
<evidence type="ECO:0000256" key="8">
    <source>
        <dbReference type="ARBA" id="ARBA00023136"/>
    </source>
</evidence>
<dbReference type="InterPro" id="IPR019540">
    <property type="entry name" value="PtdIno-glycan_biosynth_class_S"/>
</dbReference>
<comment type="caution">
    <text evidence="11">The sequence shown here is derived from an EMBL/GenBank/DDBJ whole genome shotgun (WGS) entry which is preliminary data.</text>
</comment>
<evidence type="ECO:0000256" key="3">
    <source>
        <dbReference type="ARBA" id="ARBA00005316"/>
    </source>
</evidence>
<gene>
    <name evidence="11" type="ORF">DLAC_09806</name>
</gene>
<keyword evidence="9" id="KW-0325">Glycoprotein</keyword>
<keyword evidence="12" id="KW-1185">Reference proteome</keyword>
<dbReference type="OrthoDB" id="28748at2759"/>
<dbReference type="UniPathway" id="UPA00196"/>
<dbReference type="PANTHER" id="PTHR21072:SF13">
    <property type="entry name" value="GPI TRANSAMIDASE COMPONENT PIG-S"/>
    <property type="match status" value="1"/>
</dbReference>